<feature type="region of interest" description="Disordered" evidence="1">
    <location>
        <begin position="618"/>
        <end position="642"/>
    </location>
</feature>
<keyword evidence="4" id="KW-1185">Reference proteome</keyword>
<feature type="compositionally biased region" description="Polar residues" evidence="1">
    <location>
        <begin position="622"/>
        <end position="642"/>
    </location>
</feature>
<keyword evidence="2" id="KW-1133">Transmembrane helix</keyword>
<gene>
    <name evidence="3" type="ORF">MGAL_10B042888</name>
</gene>
<proteinExistence type="predicted"/>
<comment type="caution">
    <text evidence="3">The sequence shown here is derived from an EMBL/GenBank/DDBJ whole genome shotgun (WGS) entry which is preliminary data.</text>
</comment>
<sequence length="656" mass="75376">MEIYIFLRIFGTGNTMIQWSWYHSAVVLGVLGLVFTHIQDNNVSYVKDFSCVVYNWERVICTWNITDSIDIKTVKVYWQPIVPFPKWYYCPELTNNTSCEWSINDHNIDIERKHNISVTINNNLHNFFLVRWNESVYPDPVNRVFAMAKNWSCVLLEWKHSDHVHNKTFKVMYKPERALQTKILTLCSEKGEVRSEICHLKPYTRYEIQVTCKPERKGRWSKMVKTIVRTNKTVPESPPSTHIGGYSWIQPSKNSSADVTIFWKQIEKSRWNGDTIQYGVYFMSTNGITLLHSSGKFYSTFNVDTTVKYQAFLYSYNEIGNSTLESVQIPSYKDIEFVEEVVAVKDMESQIKLYWKSAETIDISSYTLFWCEQAFWDICKDTPNSIEISSADGHSYSALPGPLTNSSTYLFGVSYTSRNNMSSGFTWSDCFIDVNKVFNLQLKVTLYPKEVGVLVKWRLPKCNFEKVKKLIDFYNIQFCEGKGCKDYTEVKVAGTTEHAFIKTTKDNVCVRVFPNWKDTDRRSSTEECIQISSNKRVLVSALLSVGAVFCFLAIFGCCMIVRKVRRTIKTIKRPFIIETPHINNNSNQNTDSLTQRYRNLPSSTGDFCLLLNKDSSMHLPSGETSSSARGDSGMASSKGNSNLLQNVDSALPLLNT</sequence>
<evidence type="ECO:0000256" key="1">
    <source>
        <dbReference type="SAM" id="MobiDB-lite"/>
    </source>
</evidence>
<reference evidence="3" key="1">
    <citation type="submission" date="2018-11" db="EMBL/GenBank/DDBJ databases">
        <authorList>
            <person name="Alioto T."/>
            <person name="Alioto T."/>
        </authorList>
    </citation>
    <scope>NUCLEOTIDE SEQUENCE</scope>
</reference>
<protein>
    <submittedName>
        <fullName evidence="3">Uncharacterized protein</fullName>
    </submittedName>
</protein>
<dbReference type="SUPFAM" id="SSF49265">
    <property type="entry name" value="Fibronectin type III"/>
    <property type="match status" value="1"/>
</dbReference>
<keyword evidence="2" id="KW-0472">Membrane</keyword>
<dbReference type="CDD" id="cd00063">
    <property type="entry name" value="FN3"/>
    <property type="match status" value="1"/>
</dbReference>
<evidence type="ECO:0000313" key="4">
    <source>
        <dbReference type="Proteomes" id="UP000596742"/>
    </source>
</evidence>
<evidence type="ECO:0000256" key="2">
    <source>
        <dbReference type="SAM" id="Phobius"/>
    </source>
</evidence>
<name>A0A8B6HK19_MYTGA</name>
<dbReference type="AlphaFoldDB" id="A0A8B6HK19"/>
<dbReference type="InterPro" id="IPR003961">
    <property type="entry name" value="FN3_dom"/>
</dbReference>
<feature type="transmembrane region" description="Helical" evidence="2">
    <location>
        <begin position="537"/>
        <end position="561"/>
    </location>
</feature>
<evidence type="ECO:0000313" key="3">
    <source>
        <dbReference type="EMBL" id="VDI81187.1"/>
    </source>
</evidence>
<organism evidence="3 4">
    <name type="scientific">Mytilus galloprovincialis</name>
    <name type="common">Mediterranean mussel</name>
    <dbReference type="NCBI Taxonomy" id="29158"/>
    <lineage>
        <taxon>Eukaryota</taxon>
        <taxon>Metazoa</taxon>
        <taxon>Spiralia</taxon>
        <taxon>Lophotrochozoa</taxon>
        <taxon>Mollusca</taxon>
        <taxon>Bivalvia</taxon>
        <taxon>Autobranchia</taxon>
        <taxon>Pteriomorphia</taxon>
        <taxon>Mytilida</taxon>
        <taxon>Mytiloidea</taxon>
        <taxon>Mytilidae</taxon>
        <taxon>Mytilinae</taxon>
        <taxon>Mytilus</taxon>
    </lineage>
</organism>
<dbReference type="InterPro" id="IPR013783">
    <property type="entry name" value="Ig-like_fold"/>
</dbReference>
<dbReference type="EMBL" id="UYJE01010244">
    <property type="protein sequence ID" value="VDI81187.1"/>
    <property type="molecule type" value="Genomic_DNA"/>
</dbReference>
<dbReference type="OrthoDB" id="6071279at2759"/>
<keyword evidence="2" id="KW-0812">Transmembrane</keyword>
<accession>A0A8B6HK19</accession>
<dbReference type="Gene3D" id="2.60.40.10">
    <property type="entry name" value="Immunoglobulins"/>
    <property type="match status" value="3"/>
</dbReference>
<dbReference type="InterPro" id="IPR036116">
    <property type="entry name" value="FN3_sf"/>
</dbReference>
<dbReference type="Proteomes" id="UP000596742">
    <property type="component" value="Unassembled WGS sequence"/>
</dbReference>